<evidence type="ECO:0000313" key="2">
    <source>
        <dbReference type="Proteomes" id="UP001054945"/>
    </source>
</evidence>
<evidence type="ECO:0000313" key="1">
    <source>
        <dbReference type="EMBL" id="GIY25694.1"/>
    </source>
</evidence>
<gene>
    <name evidence="1" type="ORF">CEXT_583921</name>
</gene>
<dbReference type="EMBL" id="BPLR01008569">
    <property type="protein sequence ID" value="GIY25694.1"/>
    <property type="molecule type" value="Genomic_DNA"/>
</dbReference>
<organism evidence="1 2">
    <name type="scientific">Caerostris extrusa</name>
    <name type="common">Bark spider</name>
    <name type="synonym">Caerostris bankana</name>
    <dbReference type="NCBI Taxonomy" id="172846"/>
    <lineage>
        <taxon>Eukaryota</taxon>
        <taxon>Metazoa</taxon>
        <taxon>Ecdysozoa</taxon>
        <taxon>Arthropoda</taxon>
        <taxon>Chelicerata</taxon>
        <taxon>Arachnida</taxon>
        <taxon>Araneae</taxon>
        <taxon>Araneomorphae</taxon>
        <taxon>Entelegynae</taxon>
        <taxon>Araneoidea</taxon>
        <taxon>Araneidae</taxon>
        <taxon>Caerostris</taxon>
    </lineage>
</organism>
<sequence>MVLRLKIAEDFLEFHNLSLKFWKDIELITDKIEEFHKEEKFIEEELLWMSKNVESFLMFAKDNNDGDIIPSKFLDILEIAEDIYLYFSRCRQILHAFVTAEKEFFTNIHIHGNTVI</sequence>
<proteinExistence type="predicted"/>
<reference evidence="1 2" key="1">
    <citation type="submission" date="2021-06" db="EMBL/GenBank/DDBJ databases">
        <title>Caerostris extrusa draft genome.</title>
        <authorList>
            <person name="Kono N."/>
            <person name="Arakawa K."/>
        </authorList>
    </citation>
    <scope>NUCLEOTIDE SEQUENCE [LARGE SCALE GENOMIC DNA]</scope>
</reference>
<dbReference type="Proteomes" id="UP001054945">
    <property type="component" value="Unassembled WGS sequence"/>
</dbReference>
<name>A0AAV4RX61_CAEEX</name>
<accession>A0AAV4RX61</accession>
<keyword evidence="2" id="KW-1185">Reference proteome</keyword>
<protein>
    <submittedName>
        <fullName evidence="1">Uncharacterized protein</fullName>
    </submittedName>
</protein>
<dbReference type="AlphaFoldDB" id="A0AAV4RX61"/>
<comment type="caution">
    <text evidence="1">The sequence shown here is derived from an EMBL/GenBank/DDBJ whole genome shotgun (WGS) entry which is preliminary data.</text>
</comment>